<reference evidence="1" key="1">
    <citation type="submission" date="2009-06" db="EMBL/GenBank/DDBJ databases">
        <title>Complete sequence of Dickeya dadantii Ech703.</title>
        <authorList>
            <consortium name="US DOE Joint Genome Institute"/>
            <person name="Lucas S."/>
            <person name="Copeland A."/>
            <person name="Lapidus A."/>
            <person name="Glavina del Rio T."/>
            <person name="Dalin E."/>
            <person name="Tice H."/>
            <person name="Bruce D."/>
            <person name="Goodwin L."/>
            <person name="Pitluck S."/>
            <person name="Chertkov O."/>
            <person name="Brettin T."/>
            <person name="Detter J.C."/>
            <person name="Han C."/>
            <person name="Larimer F."/>
            <person name="Land M."/>
            <person name="Hauser L."/>
            <person name="Kyrpides N."/>
            <person name="Mikhailova N."/>
            <person name="Balakrishnan V."/>
            <person name="Glasner J."/>
            <person name="Perna N.T."/>
        </authorList>
    </citation>
    <scope>NUCLEOTIDE SEQUENCE [LARGE SCALE GENOMIC DNA]</scope>
    <source>
        <strain evidence="1">Ech703</strain>
    </source>
</reference>
<dbReference type="HOGENOM" id="CLU_3042835_0_0_6"/>
<gene>
    <name evidence="1" type="ordered locus">Dd703_3693</name>
</gene>
<dbReference type="STRING" id="579405.Dd703_3693"/>
<dbReference type="AlphaFoldDB" id="C6C4P3"/>
<proteinExistence type="predicted"/>
<keyword evidence="2" id="KW-1185">Reference proteome</keyword>
<evidence type="ECO:0000313" key="2">
    <source>
        <dbReference type="Proteomes" id="UP000002734"/>
    </source>
</evidence>
<evidence type="ECO:0000313" key="1">
    <source>
        <dbReference type="EMBL" id="ACS87450.1"/>
    </source>
</evidence>
<organism evidence="1 2">
    <name type="scientific">Musicola paradisiaca (strain Ech703)</name>
    <name type="common">Dickeya paradisiaca</name>
    <name type="synonym">Dickeya dadantii</name>
    <dbReference type="NCBI Taxonomy" id="579405"/>
    <lineage>
        <taxon>Bacteria</taxon>
        <taxon>Pseudomonadati</taxon>
        <taxon>Pseudomonadota</taxon>
        <taxon>Gammaproteobacteria</taxon>
        <taxon>Enterobacterales</taxon>
        <taxon>Pectobacteriaceae</taxon>
        <taxon>Musicola</taxon>
    </lineage>
</organism>
<name>C6C4P3_MUSP7</name>
<accession>C6C4P3</accession>
<dbReference type="Proteomes" id="UP000002734">
    <property type="component" value="Chromosome"/>
</dbReference>
<dbReference type="EMBL" id="CP001654">
    <property type="protein sequence ID" value="ACS87450.1"/>
    <property type="molecule type" value="Genomic_DNA"/>
</dbReference>
<protein>
    <submittedName>
        <fullName evidence="1">Uncharacterized protein</fullName>
    </submittedName>
</protein>
<dbReference type="KEGG" id="dda:Dd703_3693"/>
<sequence>MPCQYELSASVEHQHDFCHCMLLPLYELWLFRHSVLENASSFVRYARMLTTTAQ</sequence>